<proteinExistence type="predicted"/>
<sequence>MQPKQSQINRMKKIREFDKSLRDEVSAKRASQHALEVIYNMSIPTKQFSRLYGLLVDRKLTGTDGDALKKLDKHPLFQELRYVQKSRAINKTLQQARFTNKEAELIILSEIMKEAPNDSIDNTWHWINYLARSLNEISSYIHPDIKLSANDRQIQQLRTALSNLNNLLDWTWSHNYKENRSDDELNKSFVDLDLTSEETQTGYKFRFH</sequence>
<evidence type="ECO:0000313" key="2">
    <source>
        <dbReference type="Proteomes" id="UP001597451"/>
    </source>
</evidence>
<gene>
    <name evidence="1" type="ORF">ACFSUN_02055</name>
</gene>
<accession>A0ABW5PW07</accession>
<protein>
    <submittedName>
        <fullName evidence="1">Uncharacterized protein</fullName>
    </submittedName>
</protein>
<name>A0ABW5PW07_9BACI</name>
<evidence type="ECO:0000313" key="1">
    <source>
        <dbReference type="EMBL" id="MFD2627573.1"/>
    </source>
</evidence>
<dbReference type="Proteomes" id="UP001597451">
    <property type="component" value="Unassembled WGS sequence"/>
</dbReference>
<organism evidence="1 2">
    <name type="scientific">Oceanobacillus kapialis</name>
    <dbReference type="NCBI Taxonomy" id="481353"/>
    <lineage>
        <taxon>Bacteria</taxon>
        <taxon>Bacillati</taxon>
        <taxon>Bacillota</taxon>
        <taxon>Bacilli</taxon>
        <taxon>Bacillales</taxon>
        <taxon>Bacillaceae</taxon>
        <taxon>Oceanobacillus</taxon>
    </lineage>
</organism>
<comment type="caution">
    <text evidence="1">The sequence shown here is derived from an EMBL/GenBank/DDBJ whole genome shotgun (WGS) entry which is preliminary data.</text>
</comment>
<keyword evidence="2" id="KW-1185">Reference proteome</keyword>
<dbReference type="EMBL" id="JBHUMX010000004">
    <property type="protein sequence ID" value="MFD2627573.1"/>
    <property type="molecule type" value="Genomic_DNA"/>
</dbReference>
<dbReference type="RefSeq" id="WP_379560226.1">
    <property type="nucleotide sequence ID" value="NZ_JBHUMX010000004.1"/>
</dbReference>
<reference evidence="2" key="1">
    <citation type="journal article" date="2019" name="Int. J. Syst. Evol. Microbiol.">
        <title>The Global Catalogue of Microorganisms (GCM) 10K type strain sequencing project: providing services to taxonomists for standard genome sequencing and annotation.</title>
        <authorList>
            <consortium name="The Broad Institute Genomics Platform"/>
            <consortium name="The Broad Institute Genome Sequencing Center for Infectious Disease"/>
            <person name="Wu L."/>
            <person name="Ma J."/>
        </authorList>
    </citation>
    <scope>NUCLEOTIDE SEQUENCE [LARGE SCALE GENOMIC DNA]</scope>
    <source>
        <strain evidence="2">TISTR 1858</strain>
    </source>
</reference>